<dbReference type="eggNOG" id="COG2148">
    <property type="taxonomic scope" value="Bacteria"/>
</dbReference>
<dbReference type="EC" id="2.4.1.-" evidence="5"/>
<dbReference type="AlphaFoldDB" id="D5BN14"/>
<accession>D5BN14</accession>
<evidence type="ECO:0000313" key="5">
    <source>
        <dbReference type="EMBL" id="ADE40207.1"/>
    </source>
</evidence>
<dbReference type="STRING" id="488538.SAR116_1964"/>
<organism evidence="5 6">
    <name type="scientific">Puniceispirillum marinum (strain IMCC1322)</name>
    <dbReference type="NCBI Taxonomy" id="488538"/>
    <lineage>
        <taxon>Bacteria</taxon>
        <taxon>Pseudomonadati</taxon>
        <taxon>Pseudomonadota</taxon>
        <taxon>Alphaproteobacteria</taxon>
        <taxon>Candidatus Puniceispirillales</taxon>
        <taxon>Candidatus Puniceispirillaceae</taxon>
        <taxon>Candidatus Puniceispirillum</taxon>
    </lineage>
</organism>
<comment type="similarity">
    <text evidence="1">Belongs to the bacterial sugar transferase family.</text>
</comment>
<dbReference type="Proteomes" id="UP000007460">
    <property type="component" value="Chromosome"/>
</dbReference>
<dbReference type="KEGG" id="apb:SAR116_1964"/>
<keyword evidence="5" id="KW-0328">Glycosyltransferase</keyword>
<keyword evidence="5" id="KW-0808">Transferase</keyword>
<keyword evidence="3" id="KW-1133">Transmembrane helix</keyword>
<name>D5BN14_PUNMI</name>
<proteinExistence type="inferred from homology"/>
<keyword evidence="3" id="KW-0472">Membrane</keyword>
<keyword evidence="6" id="KW-1185">Reference proteome</keyword>
<evidence type="ECO:0000256" key="3">
    <source>
        <dbReference type="SAM" id="Phobius"/>
    </source>
</evidence>
<evidence type="ECO:0000313" key="6">
    <source>
        <dbReference type="Proteomes" id="UP000007460"/>
    </source>
</evidence>
<dbReference type="GO" id="GO:0016780">
    <property type="term" value="F:phosphotransferase activity, for other substituted phosphate groups"/>
    <property type="evidence" value="ECO:0007669"/>
    <property type="project" value="TreeGrafter"/>
</dbReference>
<feature type="domain" description="Bacterial sugar transferase" evidence="4">
    <location>
        <begin position="3"/>
        <end position="180"/>
    </location>
</feature>
<keyword evidence="3" id="KW-0812">Transmembrane</keyword>
<evidence type="ECO:0000256" key="1">
    <source>
        <dbReference type="ARBA" id="ARBA00006464"/>
    </source>
</evidence>
<dbReference type="InterPro" id="IPR003362">
    <property type="entry name" value="Bact_transf"/>
</dbReference>
<dbReference type="GO" id="GO:0000271">
    <property type="term" value="P:polysaccharide biosynthetic process"/>
    <property type="evidence" value="ECO:0007669"/>
    <property type="project" value="UniProtKB-KW"/>
</dbReference>
<dbReference type="GO" id="GO:0016757">
    <property type="term" value="F:glycosyltransferase activity"/>
    <property type="evidence" value="ECO:0007669"/>
    <property type="project" value="UniProtKB-KW"/>
</dbReference>
<gene>
    <name evidence="5" type="ordered locus">SAR116_1964</name>
</gene>
<dbReference type="EMBL" id="CP001751">
    <property type="protein sequence ID" value="ADE40207.1"/>
    <property type="molecule type" value="Genomic_DNA"/>
</dbReference>
<feature type="transmembrane region" description="Helical" evidence="3">
    <location>
        <begin position="6"/>
        <end position="29"/>
    </location>
</feature>
<reference evidence="5 6" key="1">
    <citation type="journal article" date="2010" name="J. Bacteriol.">
        <title>Complete genome sequence of "Candidatus Puniceispirillum marinum" IMCC1322, a representative of the SAR116 clade in the Alphaproteobacteria.</title>
        <authorList>
            <person name="Oh H.M."/>
            <person name="Kwon K.K."/>
            <person name="Kang I."/>
            <person name="Kang S.G."/>
            <person name="Lee J.H."/>
            <person name="Kim S.J."/>
            <person name="Cho J.C."/>
        </authorList>
    </citation>
    <scope>NUCLEOTIDE SEQUENCE [LARGE SCALE GENOMIC DNA]</scope>
    <source>
        <strain evidence="5 6">IMCC1322</strain>
    </source>
</reference>
<protein>
    <submittedName>
        <fullName evidence="5">Sugar transferase</fullName>
        <ecNumber evidence="5">2.4.1.-</ecNumber>
    </submittedName>
</protein>
<dbReference type="PANTHER" id="PTHR30576:SF10">
    <property type="entry name" value="SLL5057 PROTEIN"/>
    <property type="match status" value="1"/>
</dbReference>
<evidence type="ECO:0000256" key="2">
    <source>
        <dbReference type="ARBA" id="ARBA00023169"/>
    </source>
</evidence>
<dbReference type="PANTHER" id="PTHR30576">
    <property type="entry name" value="COLANIC BIOSYNTHESIS UDP-GLUCOSE LIPID CARRIER TRANSFERASE"/>
    <property type="match status" value="1"/>
</dbReference>
<evidence type="ECO:0000259" key="4">
    <source>
        <dbReference type="Pfam" id="PF02397"/>
    </source>
</evidence>
<dbReference type="Pfam" id="PF02397">
    <property type="entry name" value="Bac_transf"/>
    <property type="match status" value="1"/>
</dbReference>
<dbReference type="HOGENOM" id="CLU_024920_1_2_5"/>
<keyword evidence="2" id="KW-0270">Exopolysaccharide synthesis</keyword>
<dbReference type="RefSeq" id="WP_013046834.1">
    <property type="nucleotide sequence ID" value="NC_014010.1"/>
</dbReference>
<sequence>MVKRSLDILLSLIAAAIFIIPCLIIAILIKATSPGPIFYVSKRVGQNGKLFTMPKFRTMRTDTPELATDKLGDPTTYLTPIGGFLRKTSLDELPQIISVLLGHMSLVGPRPALFNQTDLITQRQKRGIDNLRPGITGWAQVNGRDDIASDIKIQLDAEYMARQSLWFDIKIMLITIYAVVSRKDISH</sequence>